<proteinExistence type="predicted"/>
<dbReference type="EMBL" id="CAMAPE010000006">
    <property type="protein sequence ID" value="CAH9071069.1"/>
    <property type="molecule type" value="Genomic_DNA"/>
</dbReference>
<comment type="caution">
    <text evidence="1">The sequence shown here is derived from an EMBL/GenBank/DDBJ whole genome shotgun (WGS) entry which is preliminary data.</text>
</comment>
<accession>A0A9P0YPW9</accession>
<keyword evidence="2" id="KW-1185">Reference proteome</keyword>
<name>A0A9P0YPW9_CUSEU</name>
<dbReference type="AlphaFoldDB" id="A0A9P0YPW9"/>
<organism evidence="1 2">
    <name type="scientific">Cuscuta europaea</name>
    <name type="common">European dodder</name>
    <dbReference type="NCBI Taxonomy" id="41803"/>
    <lineage>
        <taxon>Eukaryota</taxon>
        <taxon>Viridiplantae</taxon>
        <taxon>Streptophyta</taxon>
        <taxon>Embryophyta</taxon>
        <taxon>Tracheophyta</taxon>
        <taxon>Spermatophyta</taxon>
        <taxon>Magnoliopsida</taxon>
        <taxon>eudicotyledons</taxon>
        <taxon>Gunneridae</taxon>
        <taxon>Pentapetalae</taxon>
        <taxon>asterids</taxon>
        <taxon>lamiids</taxon>
        <taxon>Solanales</taxon>
        <taxon>Convolvulaceae</taxon>
        <taxon>Cuscuteae</taxon>
        <taxon>Cuscuta</taxon>
        <taxon>Cuscuta subgen. Cuscuta</taxon>
    </lineage>
</organism>
<gene>
    <name evidence="1" type="ORF">CEURO_LOCUS3890</name>
</gene>
<protein>
    <submittedName>
        <fullName evidence="1">Uncharacterized protein</fullName>
    </submittedName>
</protein>
<dbReference type="Proteomes" id="UP001152484">
    <property type="component" value="Unassembled WGS sequence"/>
</dbReference>
<sequence length="134" mass="15224">MGCKPCDAKLLLEGIEASLLKGYRPCNVELLVEGLEASFLRGTDLATQVVTRRRRSTVAEGVTNLVTRIHYTMVCKQLGQRDLRVHTINNKATKYEESHLHAEPSPEVEEIQVNLERLERKFMTEARFPIDLTS</sequence>
<evidence type="ECO:0000313" key="2">
    <source>
        <dbReference type="Proteomes" id="UP001152484"/>
    </source>
</evidence>
<reference evidence="1" key="1">
    <citation type="submission" date="2022-07" db="EMBL/GenBank/DDBJ databases">
        <authorList>
            <person name="Macas J."/>
            <person name="Novak P."/>
            <person name="Neumann P."/>
        </authorList>
    </citation>
    <scope>NUCLEOTIDE SEQUENCE</scope>
</reference>
<evidence type="ECO:0000313" key="1">
    <source>
        <dbReference type="EMBL" id="CAH9071069.1"/>
    </source>
</evidence>